<evidence type="ECO:0000313" key="13">
    <source>
        <dbReference type="Proteomes" id="UP000217549"/>
    </source>
</evidence>
<name>A0A285PST7_9FIRM</name>
<dbReference type="SMART" id="SM00862">
    <property type="entry name" value="Trans_reg_C"/>
    <property type="match status" value="1"/>
</dbReference>
<dbReference type="PROSITE" id="PS50110">
    <property type="entry name" value="RESPONSE_REGULATORY"/>
    <property type="match status" value="1"/>
</dbReference>
<evidence type="ECO:0000259" key="10">
    <source>
        <dbReference type="PROSITE" id="PS50110"/>
    </source>
</evidence>
<dbReference type="InterPro" id="IPR001867">
    <property type="entry name" value="OmpR/PhoB-type_DNA-bd"/>
</dbReference>
<dbReference type="STRING" id="39488.ERS852450_01202"/>
<dbReference type="InterPro" id="IPR036388">
    <property type="entry name" value="WH-like_DNA-bd_sf"/>
</dbReference>
<dbReference type="FunFam" id="3.40.50.2300:FF:000002">
    <property type="entry name" value="DNA-binding response regulator PhoP"/>
    <property type="match status" value="1"/>
</dbReference>
<dbReference type="SMART" id="SM00448">
    <property type="entry name" value="REC"/>
    <property type="match status" value="1"/>
</dbReference>
<dbReference type="PROSITE" id="PS51755">
    <property type="entry name" value="OMPR_PHOB"/>
    <property type="match status" value="1"/>
</dbReference>
<keyword evidence="6" id="KW-0804">Transcription</keyword>
<feature type="DNA-binding region" description="OmpR/PhoB-type" evidence="9">
    <location>
        <begin position="124"/>
        <end position="222"/>
    </location>
</feature>
<feature type="domain" description="Response regulatory" evidence="10">
    <location>
        <begin position="2"/>
        <end position="116"/>
    </location>
</feature>
<evidence type="ECO:0000259" key="11">
    <source>
        <dbReference type="PROSITE" id="PS51755"/>
    </source>
</evidence>
<sequence>MKILVVEDEPDLNHIIAKHLKAEGYIVDSCFNGNDAVYYITEESYDAILLDAMIPGKDGFEVLKDIRNKKIETPVMFLTARDQTEDIVTGLDYGADDYVVKPFSFDEVLARLRVIIKRCPQKHSTFYSCGNLIIDTDQKSVSRDGILIELSPKEYSILEYMMRNKNIALSRSQIESNAWGIDFDGESNIIDVYIRYLRKKVDDDFDVKLIQTIRGIGYMLKSPEQ</sequence>
<dbReference type="Gene3D" id="3.40.50.2300">
    <property type="match status" value="1"/>
</dbReference>
<evidence type="ECO:0000256" key="9">
    <source>
        <dbReference type="PROSITE-ProRule" id="PRU01091"/>
    </source>
</evidence>
<evidence type="ECO:0000313" key="12">
    <source>
        <dbReference type="EMBL" id="SOB70880.1"/>
    </source>
</evidence>
<dbReference type="Gene3D" id="6.10.250.690">
    <property type="match status" value="1"/>
</dbReference>
<evidence type="ECO:0000256" key="5">
    <source>
        <dbReference type="ARBA" id="ARBA00023125"/>
    </source>
</evidence>
<dbReference type="GO" id="GO:0000156">
    <property type="term" value="F:phosphorelay response regulator activity"/>
    <property type="evidence" value="ECO:0007669"/>
    <property type="project" value="TreeGrafter"/>
</dbReference>
<evidence type="ECO:0000256" key="7">
    <source>
        <dbReference type="ARBA" id="ARBA00024867"/>
    </source>
</evidence>
<dbReference type="EMBL" id="LT907978">
    <property type="protein sequence ID" value="SOB70880.1"/>
    <property type="molecule type" value="Genomic_DNA"/>
</dbReference>
<evidence type="ECO:0000256" key="6">
    <source>
        <dbReference type="ARBA" id="ARBA00023163"/>
    </source>
</evidence>
<evidence type="ECO:0000256" key="8">
    <source>
        <dbReference type="PROSITE-ProRule" id="PRU00169"/>
    </source>
</evidence>
<evidence type="ECO:0000256" key="4">
    <source>
        <dbReference type="ARBA" id="ARBA00023015"/>
    </source>
</evidence>
<dbReference type="PANTHER" id="PTHR48111:SF22">
    <property type="entry name" value="REGULATOR OF RPOS"/>
    <property type="match status" value="1"/>
</dbReference>
<dbReference type="RefSeq" id="WP_096238913.1">
    <property type="nucleotide sequence ID" value="NZ_LT907978.1"/>
</dbReference>
<dbReference type="Proteomes" id="UP000217549">
    <property type="component" value="Chromosome I"/>
</dbReference>
<dbReference type="GO" id="GO:0000976">
    <property type="term" value="F:transcription cis-regulatory region binding"/>
    <property type="evidence" value="ECO:0007669"/>
    <property type="project" value="TreeGrafter"/>
</dbReference>
<accession>A0A285PST7</accession>
<evidence type="ECO:0000256" key="1">
    <source>
        <dbReference type="ARBA" id="ARBA00018672"/>
    </source>
</evidence>
<protein>
    <recommendedName>
        <fullName evidence="1">Stage 0 sporulation protein A homolog</fullName>
    </recommendedName>
</protein>
<dbReference type="FunFam" id="1.10.10.10:FF:000005">
    <property type="entry name" value="Two-component system response regulator"/>
    <property type="match status" value="1"/>
</dbReference>
<organism evidence="12 13">
    <name type="scientific">Anaerobutyricum hallii</name>
    <dbReference type="NCBI Taxonomy" id="39488"/>
    <lineage>
        <taxon>Bacteria</taxon>
        <taxon>Bacillati</taxon>
        <taxon>Bacillota</taxon>
        <taxon>Clostridia</taxon>
        <taxon>Lachnospirales</taxon>
        <taxon>Lachnospiraceae</taxon>
        <taxon>Anaerobutyricum</taxon>
    </lineage>
</organism>
<dbReference type="Pfam" id="PF00486">
    <property type="entry name" value="Trans_reg_C"/>
    <property type="match status" value="1"/>
</dbReference>
<gene>
    <name evidence="12" type="ORF">EHLA_0102</name>
</gene>
<dbReference type="InterPro" id="IPR011006">
    <property type="entry name" value="CheY-like_superfamily"/>
</dbReference>
<evidence type="ECO:0000256" key="2">
    <source>
        <dbReference type="ARBA" id="ARBA00022553"/>
    </source>
</evidence>
<proteinExistence type="predicted"/>
<dbReference type="CDD" id="cd00383">
    <property type="entry name" value="trans_reg_C"/>
    <property type="match status" value="1"/>
</dbReference>
<dbReference type="KEGG" id="ehl:EHLA_0102"/>
<keyword evidence="4" id="KW-0805">Transcription regulation</keyword>
<dbReference type="CDD" id="cd17625">
    <property type="entry name" value="REC_OmpR_DrrD-like"/>
    <property type="match status" value="1"/>
</dbReference>
<reference evidence="13" key="1">
    <citation type="submission" date="2017-09" db="EMBL/GenBank/DDBJ databases">
        <authorList>
            <person name="Shetty A S."/>
        </authorList>
    </citation>
    <scope>NUCLEOTIDE SEQUENCE [LARGE SCALE GENOMIC DNA]</scope>
</reference>
<keyword evidence="5 9" id="KW-0238">DNA-binding</keyword>
<dbReference type="InterPro" id="IPR001789">
    <property type="entry name" value="Sig_transdc_resp-reg_receiver"/>
</dbReference>
<feature type="modified residue" description="4-aspartylphosphate" evidence="8">
    <location>
        <position position="51"/>
    </location>
</feature>
<keyword evidence="2 8" id="KW-0597">Phosphoprotein</keyword>
<evidence type="ECO:0000256" key="3">
    <source>
        <dbReference type="ARBA" id="ARBA00023012"/>
    </source>
</evidence>
<dbReference type="GO" id="GO:0006355">
    <property type="term" value="P:regulation of DNA-templated transcription"/>
    <property type="evidence" value="ECO:0007669"/>
    <property type="project" value="InterPro"/>
</dbReference>
<dbReference type="AlphaFoldDB" id="A0A285PST7"/>
<dbReference type="SUPFAM" id="SSF52172">
    <property type="entry name" value="CheY-like"/>
    <property type="match status" value="1"/>
</dbReference>
<keyword evidence="13" id="KW-1185">Reference proteome</keyword>
<comment type="function">
    <text evidence="7">May play the central regulatory role in sporulation. It may be an element of the effector pathway responsible for the activation of sporulation genes in response to nutritional stress. Spo0A may act in concert with spo0H (a sigma factor) to control the expression of some genes that are critical to the sporulation process.</text>
</comment>
<dbReference type="GO" id="GO:0032993">
    <property type="term" value="C:protein-DNA complex"/>
    <property type="evidence" value="ECO:0007669"/>
    <property type="project" value="TreeGrafter"/>
</dbReference>
<dbReference type="InterPro" id="IPR039420">
    <property type="entry name" value="WalR-like"/>
</dbReference>
<dbReference type="Pfam" id="PF00072">
    <property type="entry name" value="Response_reg"/>
    <property type="match status" value="1"/>
</dbReference>
<dbReference type="Gene3D" id="1.10.10.10">
    <property type="entry name" value="Winged helix-like DNA-binding domain superfamily/Winged helix DNA-binding domain"/>
    <property type="match status" value="1"/>
</dbReference>
<feature type="domain" description="OmpR/PhoB-type" evidence="11">
    <location>
        <begin position="124"/>
        <end position="222"/>
    </location>
</feature>
<keyword evidence="3" id="KW-0902">Two-component regulatory system</keyword>
<dbReference type="GO" id="GO:0005829">
    <property type="term" value="C:cytosol"/>
    <property type="evidence" value="ECO:0007669"/>
    <property type="project" value="TreeGrafter"/>
</dbReference>
<dbReference type="PANTHER" id="PTHR48111">
    <property type="entry name" value="REGULATOR OF RPOS"/>
    <property type="match status" value="1"/>
</dbReference>